<dbReference type="PROSITE" id="PS01124">
    <property type="entry name" value="HTH_ARAC_FAMILY_2"/>
    <property type="match status" value="1"/>
</dbReference>
<dbReference type="Gene3D" id="2.60.120.10">
    <property type="entry name" value="Jelly Rolls"/>
    <property type="match status" value="1"/>
</dbReference>
<dbReference type="AlphaFoldDB" id="A0A081PET8"/>
<organism evidence="5 6">
    <name type="scientific">Pedobacter antarcticus 4BY</name>
    <dbReference type="NCBI Taxonomy" id="1358423"/>
    <lineage>
        <taxon>Bacteria</taxon>
        <taxon>Pseudomonadati</taxon>
        <taxon>Bacteroidota</taxon>
        <taxon>Sphingobacteriia</taxon>
        <taxon>Sphingobacteriales</taxon>
        <taxon>Sphingobacteriaceae</taxon>
        <taxon>Pedobacter</taxon>
    </lineage>
</organism>
<dbReference type="PANTHER" id="PTHR43280">
    <property type="entry name" value="ARAC-FAMILY TRANSCRIPTIONAL REGULATOR"/>
    <property type="match status" value="1"/>
</dbReference>
<dbReference type="SMART" id="SM00342">
    <property type="entry name" value="HTH_ARAC"/>
    <property type="match status" value="1"/>
</dbReference>
<keyword evidence="2" id="KW-0238">DNA-binding</keyword>
<reference evidence="5 6" key="1">
    <citation type="journal article" date="1992" name="Int. J. Syst. Bacteriol.">
        <title>Sphingobacterium antarcticus sp. nov. a Psychrotrophic Bacterium from the Soils of Schirmacher Oasis, Antarctica.</title>
        <authorList>
            <person name="Shivaji S."/>
            <person name="Ray M.K."/>
            <person name="Rao N.S."/>
            <person name="Saiserr L."/>
            <person name="Jagannadham M.V."/>
            <person name="Kumar G.S."/>
            <person name="Reddy G."/>
            <person name="Bhargava P.M."/>
        </authorList>
    </citation>
    <scope>NUCLEOTIDE SEQUENCE [LARGE SCALE GENOMIC DNA]</scope>
    <source>
        <strain evidence="5 6">4BY</strain>
    </source>
</reference>
<keyword evidence="6" id="KW-1185">Reference proteome</keyword>
<dbReference type="Pfam" id="PF02311">
    <property type="entry name" value="AraC_binding"/>
    <property type="match status" value="1"/>
</dbReference>
<dbReference type="RefSeq" id="WP_037442527.1">
    <property type="nucleotide sequence ID" value="NZ_JNFF01000080.1"/>
</dbReference>
<dbReference type="InterPro" id="IPR011051">
    <property type="entry name" value="RmlC_Cupin_sf"/>
</dbReference>
<dbReference type="SUPFAM" id="SSF46689">
    <property type="entry name" value="Homeodomain-like"/>
    <property type="match status" value="2"/>
</dbReference>
<dbReference type="CDD" id="cd06976">
    <property type="entry name" value="cupin_MtlR-like_N"/>
    <property type="match status" value="1"/>
</dbReference>
<accession>A0A081PET8</accession>
<dbReference type="Gene3D" id="1.10.10.60">
    <property type="entry name" value="Homeodomain-like"/>
    <property type="match status" value="2"/>
</dbReference>
<name>A0A081PET8_9SPHI</name>
<dbReference type="Pfam" id="PF12833">
    <property type="entry name" value="HTH_18"/>
    <property type="match status" value="1"/>
</dbReference>
<evidence type="ECO:0000259" key="4">
    <source>
        <dbReference type="PROSITE" id="PS01124"/>
    </source>
</evidence>
<dbReference type="PROSITE" id="PS00041">
    <property type="entry name" value="HTH_ARAC_FAMILY_1"/>
    <property type="match status" value="1"/>
</dbReference>
<dbReference type="InterPro" id="IPR003313">
    <property type="entry name" value="AraC-bd"/>
</dbReference>
<dbReference type="InterPro" id="IPR018062">
    <property type="entry name" value="HTH_AraC-typ_CS"/>
</dbReference>
<dbReference type="Proteomes" id="UP000028007">
    <property type="component" value="Unassembled WGS sequence"/>
</dbReference>
<dbReference type="eggNOG" id="COG2207">
    <property type="taxonomic scope" value="Bacteria"/>
</dbReference>
<dbReference type="GO" id="GO:0043565">
    <property type="term" value="F:sequence-specific DNA binding"/>
    <property type="evidence" value="ECO:0007669"/>
    <property type="project" value="InterPro"/>
</dbReference>
<dbReference type="GO" id="GO:0003700">
    <property type="term" value="F:DNA-binding transcription factor activity"/>
    <property type="evidence" value="ECO:0007669"/>
    <property type="project" value="InterPro"/>
</dbReference>
<keyword evidence="1" id="KW-0805">Transcription regulation</keyword>
<sequence>MKPQLLKLSTNSIHSFSAREDHVPYINNRWHYHPEIELLFIKQGSGTQFIGDHIRRFRSGDLVMIGSNLPHYCKFDDIYFDENSGAKAQIYVIHFRENFWGDTFLNLPENKSIKNLLERAKRGLLITGKIEKTIADIVARLPNSIGSTRLLSLLESLHYMSGSNELITLSSIGFNPAYEQTENDRIHAIYEFSLANFKRKILMQEVAEVAHVSVNYFCRYFKSRTSKTYSRFINEIRVGYACKLLIENKISIKQICSESGFYNFASFHQYFKAITGKSPLHYQRAYLNDPAILAQIVSE</sequence>
<evidence type="ECO:0000256" key="1">
    <source>
        <dbReference type="ARBA" id="ARBA00023015"/>
    </source>
</evidence>
<comment type="caution">
    <text evidence="5">The sequence shown here is derived from an EMBL/GenBank/DDBJ whole genome shotgun (WGS) entry which is preliminary data.</text>
</comment>
<dbReference type="EMBL" id="JNFF01000080">
    <property type="protein sequence ID" value="KEQ29211.1"/>
    <property type="molecule type" value="Genomic_DNA"/>
</dbReference>
<evidence type="ECO:0000256" key="2">
    <source>
        <dbReference type="ARBA" id="ARBA00023125"/>
    </source>
</evidence>
<protein>
    <submittedName>
        <fullName evidence="5">Transcriptional regulator</fullName>
    </submittedName>
</protein>
<evidence type="ECO:0000313" key="6">
    <source>
        <dbReference type="Proteomes" id="UP000028007"/>
    </source>
</evidence>
<evidence type="ECO:0000256" key="3">
    <source>
        <dbReference type="ARBA" id="ARBA00023163"/>
    </source>
</evidence>
<dbReference type="InterPro" id="IPR009057">
    <property type="entry name" value="Homeodomain-like_sf"/>
</dbReference>
<proteinExistence type="predicted"/>
<dbReference type="PANTHER" id="PTHR43280:SF2">
    <property type="entry name" value="HTH-TYPE TRANSCRIPTIONAL REGULATOR EXSA"/>
    <property type="match status" value="1"/>
</dbReference>
<evidence type="ECO:0000313" key="5">
    <source>
        <dbReference type="EMBL" id="KEQ29211.1"/>
    </source>
</evidence>
<gene>
    <name evidence="5" type="ORF">N180_17575</name>
</gene>
<keyword evidence="3" id="KW-0804">Transcription</keyword>
<dbReference type="OrthoDB" id="9787988at2"/>
<feature type="domain" description="HTH araC/xylS-type" evidence="4">
    <location>
        <begin position="187"/>
        <end position="285"/>
    </location>
</feature>
<dbReference type="InterPro" id="IPR014710">
    <property type="entry name" value="RmlC-like_jellyroll"/>
</dbReference>
<dbReference type="SUPFAM" id="SSF51182">
    <property type="entry name" value="RmlC-like cupins"/>
    <property type="match status" value="1"/>
</dbReference>
<dbReference type="InterPro" id="IPR018060">
    <property type="entry name" value="HTH_AraC"/>
</dbReference>